<dbReference type="AlphaFoldDB" id="T1CKM6"/>
<keyword evidence="3" id="KW-0624">Polysaccharide degradation</keyword>
<dbReference type="InterPro" id="IPR001000">
    <property type="entry name" value="GH10_dom"/>
</dbReference>
<proteinExistence type="predicted"/>
<reference evidence="5" key="1">
    <citation type="submission" date="2013-08" db="EMBL/GenBank/DDBJ databases">
        <authorList>
            <person name="Mendez C."/>
            <person name="Richter M."/>
            <person name="Ferrer M."/>
            <person name="Sanchez J."/>
        </authorList>
    </citation>
    <scope>NUCLEOTIDE SEQUENCE</scope>
</reference>
<comment type="caution">
    <text evidence="5">The sequence shown here is derived from an EMBL/GenBank/DDBJ whole genome shotgun (WGS) entry which is preliminary data.</text>
</comment>
<keyword evidence="5" id="KW-0326">Glycosidase</keyword>
<evidence type="ECO:0000256" key="3">
    <source>
        <dbReference type="ARBA" id="ARBA00023326"/>
    </source>
</evidence>
<protein>
    <submittedName>
        <fullName evidence="5">Glycoside hydrolase, family 10</fullName>
        <ecNumber evidence="5">3.2.1.-</ecNumber>
    </submittedName>
</protein>
<evidence type="ECO:0000256" key="2">
    <source>
        <dbReference type="ARBA" id="ARBA00023277"/>
    </source>
</evidence>
<evidence type="ECO:0000256" key="1">
    <source>
        <dbReference type="ARBA" id="ARBA00022801"/>
    </source>
</evidence>
<dbReference type="EC" id="3.2.1.-" evidence="5"/>
<reference evidence="5" key="2">
    <citation type="journal article" date="2014" name="ISME J.">
        <title>Microbial stratification in low pH oxic and suboxic macroscopic growths along an acid mine drainage.</title>
        <authorList>
            <person name="Mendez-Garcia C."/>
            <person name="Mesa V."/>
            <person name="Sprenger R.R."/>
            <person name="Richter M."/>
            <person name="Diez M.S."/>
            <person name="Solano J."/>
            <person name="Bargiela R."/>
            <person name="Golyshina O.V."/>
            <person name="Manteca A."/>
            <person name="Ramos J.L."/>
            <person name="Gallego J.R."/>
            <person name="Llorente I."/>
            <person name="Martins Dos Santos V.A."/>
            <person name="Jensen O.N."/>
            <person name="Pelaez A.I."/>
            <person name="Sanchez J."/>
            <person name="Ferrer M."/>
        </authorList>
    </citation>
    <scope>NUCLEOTIDE SEQUENCE</scope>
</reference>
<dbReference type="EMBL" id="AUZY01003532">
    <property type="protein sequence ID" value="EQD68830.1"/>
    <property type="molecule type" value="Genomic_DNA"/>
</dbReference>
<sequence length="142" mass="15987">MLDEQGWLYKDYFDVFRRLRGVIDSVTFWGMADDDTWLDSFPIDRLDEPLPFNRDLQAKPAYWGIVDPKHLPGYGMTFSVSAEATSPNAGTLTVTASNPSEGTAYHTFIDGLVVRQITGGRAGQPWFPRRSIRCPSATLRRA</sequence>
<name>T1CKM6_9ZZZZ</name>
<organism evidence="5">
    <name type="scientific">mine drainage metagenome</name>
    <dbReference type="NCBI Taxonomy" id="410659"/>
    <lineage>
        <taxon>unclassified sequences</taxon>
        <taxon>metagenomes</taxon>
        <taxon>ecological metagenomes</taxon>
    </lineage>
</organism>
<accession>T1CKM6</accession>
<keyword evidence="1 5" id="KW-0378">Hydrolase</keyword>
<dbReference type="Pfam" id="PF00331">
    <property type="entry name" value="Glyco_hydro_10"/>
    <property type="match status" value="1"/>
</dbReference>
<gene>
    <name evidence="5" type="ORF">B1B_05571</name>
</gene>
<dbReference type="GO" id="GO:0004553">
    <property type="term" value="F:hydrolase activity, hydrolyzing O-glycosyl compounds"/>
    <property type="evidence" value="ECO:0007669"/>
    <property type="project" value="InterPro"/>
</dbReference>
<dbReference type="GO" id="GO:0000272">
    <property type="term" value="P:polysaccharide catabolic process"/>
    <property type="evidence" value="ECO:0007669"/>
    <property type="project" value="UniProtKB-KW"/>
</dbReference>
<dbReference type="SUPFAM" id="SSF51445">
    <property type="entry name" value="(Trans)glycosidases"/>
    <property type="match status" value="1"/>
</dbReference>
<dbReference type="PROSITE" id="PS51760">
    <property type="entry name" value="GH10_2"/>
    <property type="match status" value="1"/>
</dbReference>
<evidence type="ECO:0000259" key="4">
    <source>
        <dbReference type="PROSITE" id="PS51760"/>
    </source>
</evidence>
<evidence type="ECO:0000313" key="5">
    <source>
        <dbReference type="EMBL" id="EQD68830.1"/>
    </source>
</evidence>
<keyword evidence="2" id="KW-0119">Carbohydrate metabolism</keyword>
<feature type="non-terminal residue" evidence="5">
    <location>
        <position position="142"/>
    </location>
</feature>
<dbReference type="InterPro" id="IPR017853">
    <property type="entry name" value="GH"/>
</dbReference>
<feature type="domain" description="GH10" evidence="4">
    <location>
        <begin position="1"/>
        <end position="68"/>
    </location>
</feature>
<dbReference type="Gene3D" id="3.20.20.80">
    <property type="entry name" value="Glycosidases"/>
    <property type="match status" value="1"/>
</dbReference>